<name>A0A4Q2EH27_9ACTN</name>
<gene>
    <name evidence="3" type="ORF">C1706_11045</name>
</gene>
<dbReference type="AlphaFoldDB" id="A0A4Q2EH27"/>
<accession>A0A4Q2EH27</accession>
<dbReference type="Pfam" id="PF03703">
    <property type="entry name" value="bPH_2"/>
    <property type="match status" value="1"/>
</dbReference>
<proteinExistence type="predicted"/>
<reference evidence="3 4" key="1">
    <citation type="submission" date="2018-01" db="EMBL/GenBank/DDBJ databases">
        <title>Lactibacter flavus gen. nov., sp. nov., a novel bacterium of the family Propionibacteriaceae isolated from raw milk and dairy products.</title>
        <authorList>
            <person name="Wenning M."/>
            <person name="Breitenwieser F."/>
            <person name="Huptas C."/>
            <person name="von Neubeck M."/>
            <person name="Busse H.-J."/>
            <person name="Scherer S."/>
        </authorList>
    </citation>
    <scope>NUCLEOTIDE SEQUENCE [LARGE SCALE GENOMIC DNA]</scope>
    <source>
        <strain evidence="3 4">VG341</strain>
    </source>
</reference>
<comment type="caution">
    <text evidence="3">The sequence shown here is derived from an EMBL/GenBank/DDBJ whole genome shotgun (WGS) entry which is preliminary data.</text>
</comment>
<evidence type="ECO:0000313" key="3">
    <source>
        <dbReference type="EMBL" id="RXW31684.1"/>
    </source>
</evidence>
<dbReference type="PANTHER" id="PTHR34473">
    <property type="entry name" value="UPF0699 TRANSMEMBRANE PROTEIN YDBS"/>
    <property type="match status" value="1"/>
</dbReference>
<sequence length="185" mass="20149">MEPSPVTDFVADPSLAGVPARAVEPFAPPSDAWRRVSPKLTIVRRITSSLTLALLFIPAALVLWFVLPDLRWLPPLVLAVGLGWWVWLWTRARRAVRATGWARRDNDLCIVKGLMFRELSIIPFGRIQVVRVNSGPLLRAFGLANVSVVTASAAADAVIPGLPGDEARVLRDLIIELSDAEGSGL</sequence>
<dbReference type="PANTHER" id="PTHR34473:SF3">
    <property type="entry name" value="TRANSMEMBRANE PROTEIN-RELATED"/>
    <property type="match status" value="1"/>
</dbReference>
<dbReference type="Proteomes" id="UP000290624">
    <property type="component" value="Unassembled WGS sequence"/>
</dbReference>
<evidence type="ECO:0000259" key="2">
    <source>
        <dbReference type="Pfam" id="PF03703"/>
    </source>
</evidence>
<evidence type="ECO:0000313" key="4">
    <source>
        <dbReference type="Proteomes" id="UP000290624"/>
    </source>
</evidence>
<feature type="domain" description="YdbS-like PH" evidence="2">
    <location>
        <begin position="96"/>
        <end position="174"/>
    </location>
</feature>
<dbReference type="RefSeq" id="WP_129459290.1">
    <property type="nucleotide sequence ID" value="NZ_PPCV01000007.1"/>
</dbReference>
<feature type="transmembrane region" description="Helical" evidence="1">
    <location>
        <begin position="72"/>
        <end position="90"/>
    </location>
</feature>
<dbReference type="EMBL" id="PPCV01000007">
    <property type="protein sequence ID" value="RXW31684.1"/>
    <property type="molecule type" value="Genomic_DNA"/>
</dbReference>
<feature type="transmembrane region" description="Helical" evidence="1">
    <location>
        <begin position="42"/>
        <end position="66"/>
    </location>
</feature>
<keyword evidence="1" id="KW-0812">Transmembrane</keyword>
<evidence type="ECO:0000256" key="1">
    <source>
        <dbReference type="SAM" id="Phobius"/>
    </source>
</evidence>
<dbReference type="InterPro" id="IPR005182">
    <property type="entry name" value="YdbS-like_PH"/>
</dbReference>
<keyword evidence="1" id="KW-0472">Membrane</keyword>
<dbReference type="OrthoDB" id="7364633at2"/>
<keyword evidence="4" id="KW-1185">Reference proteome</keyword>
<organism evidence="3 4">
    <name type="scientific">Propioniciclava flava</name>
    <dbReference type="NCBI Taxonomy" id="2072026"/>
    <lineage>
        <taxon>Bacteria</taxon>
        <taxon>Bacillati</taxon>
        <taxon>Actinomycetota</taxon>
        <taxon>Actinomycetes</taxon>
        <taxon>Propionibacteriales</taxon>
        <taxon>Propionibacteriaceae</taxon>
        <taxon>Propioniciclava</taxon>
    </lineage>
</organism>
<keyword evidence="1" id="KW-1133">Transmembrane helix</keyword>
<protein>
    <recommendedName>
        <fullName evidence="2">YdbS-like PH domain-containing protein</fullName>
    </recommendedName>
</protein>